<dbReference type="EMBL" id="BNBE01000001">
    <property type="protein sequence ID" value="GHF92112.1"/>
    <property type="molecule type" value="Genomic_DNA"/>
</dbReference>
<keyword evidence="2" id="KW-1133">Transmembrane helix</keyword>
<evidence type="ECO:0008006" key="5">
    <source>
        <dbReference type="Google" id="ProtNLM"/>
    </source>
</evidence>
<sequence>MSEHENPGAVESVESVGSVESVVPVEGARPRRKAGRVLLGVVLPAVLVLGAAGGGIAYTAVTVANADRTAETVGWAPVGPEAAGEDPAETTVTRGRADTPMSKLLLPVPEGYRLGPDIEAYGNDAELTGQEATALLKGEARGLSGKKRRAYEKRIEKLGVQGIGLRSFTSYDGGLVVEVQIVRMKDKRGIHDLYQGKREITEFLELPEGPRIKDHRNSSCFLLEDPQDRTEGESEEEREERENALRGMSCSAYDSELLVSVTAFGAVPFEKSEVADLVKKQLDHIKSPGEYV</sequence>
<feature type="region of interest" description="Disordered" evidence="1">
    <location>
        <begin position="222"/>
        <end position="245"/>
    </location>
</feature>
<keyword evidence="4" id="KW-1185">Reference proteome</keyword>
<evidence type="ECO:0000313" key="4">
    <source>
        <dbReference type="Proteomes" id="UP000632849"/>
    </source>
</evidence>
<feature type="compositionally biased region" description="Low complexity" evidence="1">
    <location>
        <begin position="7"/>
        <end position="26"/>
    </location>
</feature>
<reference evidence="3" key="1">
    <citation type="journal article" date="2014" name="Int. J. Syst. Evol. Microbiol.">
        <title>Complete genome sequence of Corynebacterium casei LMG S-19264T (=DSM 44701T), isolated from a smear-ripened cheese.</title>
        <authorList>
            <consortium name="US DOE Joint Genome Institute (JGI-PGF)"/>
            <person name="Walter F."/>
            <person name="Albersmeier A."/>
            <person name="Kalinowski J."/>
            <person name="Ruckert C."/>
        </authorList>
    </citation>
    <scope>NUCLEOTIDE SEQUENCE</scope>
    <source>
        <strain evidence="3">JCM 4122</strain>
    </source>
</reference>
<keyword evidence="2" id="KW-0472">Membrane</keyword>
<comment type="caution">
    <text evidence="3">The sequence shown here is derived from an EMBL/GenBank/DDBJ whole genome shotgun (WGS) entry which is preliminary data.</text>
</comment>
<dbReference type="AlphaFoldDB" id="A0A919EKH7"/>
<proteinExistence type="predicted"/>
<feature type="region of interest" description="Disordered" evidence="1">
    <location>
        <begin position="1"/>
        <end position="26"/>
    </location>
</feature>
<evidence type="ECO:0000313" key="3">
    <source>
        <dbReference type="EMBL" id="GHF92112.1"/>
    </source>
</evidence>
<dbReference type="RefSeq" id="WP_229915288.1">
    <property type="nucleotide sequence ID" value="NZ_BNBE01000001.1"/>
</dbReference>
<feature type="region of interest" description="Disordered" evidence="1">
    <location>
        <begin position="77"/>
        <end position="97"/>
    </location>
</feature>
<organism evidence="3 4">
    <name type="scientific">Streptomyces filamentosus</name>
    <name type="common">Streptomyces roseosporus</name>
    <dbReference type="NCBI Taxonomy" id="67294"/>
    <lineage>
        <taxon>Bacteria</taxon>
        <taxon>Bacillati</taxon>
        <taxon>Actinomycetota</taxon>
        <taxon>Actinomycetes</taxon>
        <taxon>Kitasatosporales</taxon>
        <taxon>Streptomycetaceae</taxon>
        <taxon>Streptomyces</taxon>
    </lineage>
</organism>
<evidence type="ECO:0000256" key="2">
    <source>
        <dbReference type="SAM" id="Phobius"/>
    </source>
</evidence>
<accession>A0A919EKH7</accession>
<feature type="transmembrane region" description="Helical" evidence="2">
    <location>
        <begin position="37"/>
        <end position="61"/>
    </location>
</feature>
<dbReference type="Proteomes" id="UP000632849">
    <property type="component" value="Unassembled WGS sequence"/>
</dbReference>
<name>A0A919EKH7_STRFL</name>
<reference evidence="3" key="2">
    <citation type="submission" date="2020-09" db="EMBL/GenBank/DDBJ databases">
        <authorList>
            <person name="Sun Q."/>
            <person name="Ohkuma M."/>
        </authorList>
    </citation>
    <scope>NUCLEOTIDE SEQUENCE</scope>
    <source>
        <strain evidence="3">JCM 4122</strain>
    </source>
</reference>
<evidence type="ECO:0000256" key="1">
    <source>
        <dbReference type="SAM" id="MobiDB-lite"/>
    </source>
</evidence>
<gene>
    <name evidence="3" type="ORF">GCM10017667_22030</name>
</gene>
<keyword evidence="2" id="KW-0812">Transmembrane</keyword>
<protein>
    <recommendedName>
        <fullName evidence="5">Secreted protein</fullName>
    </recommendedName>
</protein>